<gene>
    <name evidence="1" type="ORF">DWX70_20640</name>
</gene>
<comment type="caution">
    <text evidence="1">The sequence shown here is derived from an EMBL/GenBank/DDBJ whole genome shotgun (WGS) entry which is preliminary data.</text>
</comment>
<accession>A0A395VRS8</accession>
<sequence length="107" mass="12023">MLYMKGFKIIINEAEVVLAAIPDGILNFILALDNSGVLLFVGGIDSATESHVYWYYDRCLNVNDNLTLQIEDFDQCSPIVHIKPRSKASLMAEYNTLKEQLSKQGLI</sequence>
<evidence type="ECO:0000313" key="2">
    <source>
        <dbReference type="Proteomes" id="UP000266492"/>
    </source>
</evidence>
<dbReference type="EMBL" id="QRVZ01000021">
    <property type="protein sequence ID" value="RGS80771.1"/>
    <property type="molecule type" value="Genomic_DNA"/>
</dbReference>
<protein>
    <submittedName>
        <fullName evidence="1">Uncharacterized protein</fullName>
    </submittedName>
</protein>
<name>A0A395VRS8_BACOV</name>
<reference evidence="1 2" key="1">
    <citation type="submission" date="2018-08" db="EMBL/GenBank/DDBJ databases">
        <title>A genome reference for cultivated species of the human gut microbiota.</title>
        <authorList>
            <person name="Zou Y."/>
            <person name="Xue W."/>
            <person name="Luo G."/>
        </authorList>
    </citation>
    <scope>NUCLEOTIDE SEQUENCE [LARGE SCALE GENOMIC DNA]</scope>
    <source>
        <strain evidence="1 2">AF20-9LB</strain>
    </source>
</reference>
<dbReference type="Proteomes" id="UP000266492">
    <property type="component" value="Unassembled WGS sequence"/>
</dbReference>
<proteinExistence type="predicted"/>
<dbReference type="AlphaFoldDB" id="A0A395VRS8"/>
<evidence type="ECO:0000313" key="1">
    <source>
        <dbReference type="EMBL" id="RGS80771.1"/>
    </source>
</evidence>
<organism evidence="1 2">
    <name type="scientific">Bacteroides ovatus</name>
    <dbReference type="NCBI Taxonomy" id="28116"/>
    <lineage>
        <taxon>Bacteria</taxon>
        <taxon>Pseudomonadati</taxon>
        <taxon>Bacteroidota</taxon>
        <taxon>Bacteroidia</taxon>
        <taxon>Bacteroidales</taxon>
        <taxon>Bacteroidaceae</taxon>
        <taxon>Bacteroides</taxon>
    </lineage>
</organism>